<dbReference type="Pfam" id="PF05699">
    <property type="entry name" value="Dimer_Tnp_hAT"/>
    <property type="match status" value="1"/>
</dbReference>
<name>A0A9Q3J4N5_9BASI</name>
<keyword evidence="9" id="KW-1185">Reference proteome</keyword>
<keyword evidence="4" id="KW-0862">Zinc</keyword>
<dbReference type="AlphaFoldDB" id="A0A9Q3J4N5"/>
<evidence type="ECO:0000256" key="3">
    <source>
        <dbReference type="ARBA" id="ARBA00022771"/>
    </source>
</evidence>
<dbReference type="EMBL" id="AVOT02062269">
    <property type="protein sequence ID" value="MBW0555331.1"/>
    <property type="molecule type" value="Genomic_DNA"/>
</dbReference>
<protein>
    <recommendedName>
        <fullName evidence="7">HAT C-terminal dimerisation domain-containing protein</fullName>
    </recommendedName>
</protein>
<organism evidence="8 9">
    <name type="scientific">Austropuccinia psidii MF-1</name>
    <dbReference type="NCBI Taxonomy" id="1389203"/>
    <lineage>
        <taxon>Eukaryota</taxon>
        <taxon>Fungi</taxon>
        <taxon>Dikarya</taxon>
        <taxon>Basidiomycota</taxon>
        <taxon>Pucciniomycotina</taxon>
        <taxon>Pucciniomycetes</taxon>
        <taxon>Pucciniales</taxon>
        <taxon>Sphaerophragmiaceae</taxon>
        <taxon>Austropuccinia</taxon>
    </lineage>
</organism>
<evidence type="ECO:0000256" key="2">
    <source>
        <dbReference type="ARBA" id="ARBA00022723"/>
    </source>
</evidence>
<feature type="domain" description="HAT C-terminal dimerisation" evidence="7">
    <location>
        <begin position="543"/>
        <end position="612"/>
    </location>
</feature>
<gene>
    <name evidence="8" type="ORF">O181_095046</name>
</gene>
<evidence type="ECO:0000313" key="9">
    <source>
        <dbReference type="Proteomes" id="UP000765509"/>
    </source>
</evidence>
<evidence type="ECO:0000256" key="6">
    <source>
        <dbReference type="SAM" id="MobiDB-lite"/>
    </source>
</evidence>
<keyword evidence="5" id="KW-0539">Nucleus</keyword>
<dbReference type="GO" id="GO:0008270">
    <property type="term" value="F:zinc ion binding"/>
    <property type="evidence" value="ECO:0007669"/>
    <property type="project" value="UniProtKB-KW"/>
</dbReference>
<dbReference type="OrthoDB" id="2506934at2759"/>
<dbReference type="PANTHER" id="PTHR46481">
    <property type="entry name" value="ZINC FINGER BED DOMAIN-CONTAINING PROTEIN 4"/>
    <property type="match status" value="1"/>
</dbReference>
<comment type="subcellular location">
    <subcellularLocation>
        <location evidence="1">Nucleus</location>
    </subcellularLocation>
</comment>
<proteinExistence type="predicted"/>
<dbReference type="SUPFAM" id="SSF53098">
    <property type="entry name" value="Ribonuclease H-like"/>
    <property type="match status" value="1"/>
</dbReference>
<keyword evidence="3" id="KW-0863">Zinc-finger</keyword>
<dbReference type="Proteomes" id="UP000765509">
    <property type="component" value="Unassembled WGS sequence"/>
</dbReference>
<feature type="region of interest" description="Disordered" evidence="6">
    <location>
        <begin position="1"/>
        <end position="21"/>
    </location>
</feature>
<evidence type="ECO:0000256" key="1">
    <source>
        <dbReference type="ARBA" id="ARBA00004123"/>
    </source>
</evidence>
<evidence type="ECO:0000256" key="5">
    <source>
        <dbReference type="ARBA" id="ARBA00023242"/>
    </source>
</evidence>
<evidence type="ECO:0000313" key="8">
    <source>
        <dbReference type="EMBL" id="MBW0555331.1"/>
    </source>
</evidence>
<dbReference type="GO" id="GO:0005634">
    <property type="term" value="C:nucleus"/>
    <property type="evidence" value="ECO:0007669"/>
    <property type="project" value="UniProtKB-SubCell"/>
</dbReference>
<dbReference type="GO" id="GO:0046983">
    <property type="term" value="F:protein dimerization activity"/>
    <property type="evidence" value="ECO:0007669"/>
    <property type="project" value="InterPro"/>
</dbReference>
<sequence length="621" mass="70199">MNRGGQACKKRLKRDRTGSTKSMTHHLKVLHRLNNPKKLAQEISTQTLDRFVQPRIAKRLLSSESLKTAIVYFICDSDIPLSITDSPSFRSLLELCNPNILNILVRRTAITSHLAEVFLFHQEHLKSTIFQQTHEVSFTTDVWTSPNITAFLAVTAHFLDANWNLTSVLLGLNAIEGDHSGVSLANNLMKILERFKLEQRIMCITTDNASSNNRMAQKLEETSGSFNAAMQHIGCMAHIIHLAARDGLNALSLDSSSPDNNIPPDDWINNRMSIETLVDSPDGMHLRYNTIISRIARLASYLNQSPQRRDKFITTVRLVYDGTTPTHATSLLSHVSTRWNSTYDMLERALTLKDAYNQFTSSPAMDSYKVTPLEWEKVGVMVDFLMPLYEATLIISSLAYPTINHALPLYLILIKQLKDSTKQYDVGPIEPASKAMVAKLSKYLKFLILKVPAICSAILDPRIKVKFFMAHEETLVEFGTSSRALLRVFEEEALKHFEMPNEPDNPSAPQKRVRLYDELYTSSGPEGHTLEIEIQCFFAEPPEAKDTDILAFWKSRGKIFPTLRTMARKYLAIPATSAPSERVFSGGRKILSYQRASLSPMHVEHLACVKHWARTFGQLYS</sequence>
<dbReference type="InterPro" id="IPR052035">
    <property type="entry name" value="ZnF_BED_domain_contain"/>
</dbReference>
<evidence type="ECO:0000256" key="4">
    <source>
        <dbReference type="ARBA" id="ARBA00022833"/>
    </source>
</evidence>
<evidence type="ECO:0000259" key="7">
    <source>
        <dbReference type="Pfam" id="PF05699"/>
    </source>
</evidence>
<accession>A0A9Q3J4N5</accession>
<dbReference type="InterPro" id="IPR008906">
    <property type="entry name" value="HATC_C_dom"/>
</dbReference>
<keyword evidence="2" id="KW-0479">Metal-binding</keyword>
<comment type="caution">
    <text evidence="8">The sequence shown here is derived from an EMBL/GenBank/DDBJ whole genome shotgun (WGS) entry which is preliminary data.</text>
</comment>
<reference evidence="8" key="1">
    <citation type="submission" date="2021-03" db="EMBL/GenBank/DDBJ databases">
        <title>Draft genome sequence of rust myrtle Austropuccinia psidii MF-1, a brazilian biotype.</title>
        <authorList>
            <person name="Quecine M.C."/>
            <person name="Pachon D.M.R."/>
            <person name="Bonatelli M.L."/>
            <person name="Correr F.H."/>
            <person name="Franceschini L.M."/>
            <person name="Leite T.F."/>
            <person name="Margarido G.R.A."/>
            <person name="Almeida C.A."/>
            <person name="Ferrarezi J.A."/>
            <person name="Labate C.A."/>
        </authorList>
    </citation>
    <scope>NUCLEOTIDE SEQUENCE</scope>
    <source>
        <strain evidence="8">MF-1</strain>
    </source>
</reference>
<dbReference type="PANTHER" id="PTHR46481:SF10">
    <property type="entry name" value="ZINC FINGER BED DOMAIN-CONTAINING PROTEIN 39"/>
    <property type="match status" value="1"/>
</dbReference>
<dbReference type="InterPro" id="IPR012337">
    <property type="entry name" value="RNaseH-like_sf"/>
</dbReference>